<dbReference type="NCBIfam" id="TIGR01131">
    <property type="entry name" value="ATP_synt_6_or_A"/>
    <property type="match status" value="1"/>
</dbReference>
<dbReference type="PANTHER" id="PTHR42823:SF3">
    <property type="entry name" value="ATP SYNTHASE SUBUNIT A, CHLOROPLASTIC"/>
    <property type="match status" value="1"/>
</dbReference>
<dbReference type="PROSITE" id="PS00449">
    <property type="entry name" value="ATPASE_A"/>
    <property type="match status" value="1"/>
</dbReference>
<evidence type="ECO:0000313" key="14">
    <source>
        <dbReference type="Proteomes" id="UP000632377"/>
    </source>
</evidence>
<evidence type="ECO:0000256" key="4">
    <source>
        <dbReference type="ARBA" id="ARBA00022547"/>
    </source>
</evidence>
<feature type="transmembrane region" description="Helical" evidence="11">
    <location>
        <begin position="206"/>
        <end position="224"/>
    </location>
</feature>
<evidence type="ECO:0000256" key="5">
    <source>
        <dbReference type="ARBA" id="ARBA00022692"/>
    </source>
</evidence>
<keyword evidence="9 11" id="KW-0472">Membrane</keyword>
<keyword evidence="5 11" id="KW-0812">Transmembrane</keyword>
<keyword evidence="3 11" id="KW-0813">Transport</keyword>
<dbReference type="Pfam" id="PF00119">
    <property type="entry name" value="ATP-synt_A"/>
    <property type="match status" value="1"/>
</dbReference>
<dbReference type="SUPFAM" id="SSF81336">
    <property type="entry name" value="F1F0 ATP synthase subunit A"/>
    <property type="match status" value="1"/>
</dbReference>
<evidence type="ECO:0000256" key="1">
    <source>
        <dbReference type="ARBA" id="ARBA00004141"/>
    </source>
</evidence>
<dbReference type="RefSeq" id="WP_202750974.1">
    <property type="nucleotide sequence ID" value="NZ_JAESWC010000018.1"/>
</dbReference>
<dbReference type="PRINTS" id="PR00123">
    <property type="entry name" value="ATPASEA"/>
</dbReference>
<feature type="transmembrane region" description="Helical" evidence="11">
    <location>
        <begin position="163"/>
        <end position="186"/>
    </location>
</feature>
<sequence length="226" mass="24979">MGEAEYLFHVTVFGSSYGFSRNIIIQWVIILLVAAVCIFLTRGLKRIPDKKQTVAEFLVESVNTVVKSNVGEEYLNLVPYVGTLIVFLLTMNLTGLVGFEPPTMDYSVALGMAIISFLVIQGYTIKKLGVGHYFLGYAKPAAFLLPMNVLERFLLPVSLSLRLFGNMTAGATIMGIIYSSLAKVGWVAQLGIPVPLHMYFDLFDGGVQMVVFMMLTIINLKVIVEH</sequence>
<dbReference type="InterPro" id="IPR000568">
    <property type="entry name" value="ATP_synth_F0_asu"/>
</dbReference>
<evidence type="ECO:0000313" key="13">
    <source>
        <dbReference type="EMBL" id="MBL4938251.1"/>
    </source>
</evidence>
<organism evidence="13 14">
    <name type="scientific">Clostridium rhizosphaerae</name>
    <dbReference type="NCBI Taxonomy" id="2803861"/>
    <lineage>
        <taxon>Bacteria</taxon>
        <taxon>Bacillati</taxon>
        <taxon>Bacillota</taxon>
        <taxon>Clostridia</taxon>
        <taxon>Eubacteriales</taxon>
        <taxon>Clostridiaceae</taxon>
        <taxon>Clostridium</taxon>
    </lineage>
</organism>
<accession>A0ABS1TFV8</accession>
<keyword evidence="6 11" id="KW-0375">Hydrogen ion transport</keyword>
<keyword evidence="4 11" id="KW-0138">CF(0)</keyword>
<evidence type="ECO:0000256" key="12">
    <source>
        <dbReference type="RuleBase" id="RU000483"/>
    </source>
</evidence>
<keyword evidence="11" id="KW-1003">Cell membrane</keyword>
<comment type="similarity">
    <text evidence="2 11 12">Belongs to the ATPase A chain family.</text>
</comment>
<dbReference type="InterPro" id="IPR023011">
    <property type="entry name" value="ATP_synth_F0_asu_AS"/>
</dbReference>
<gene>
    <name evidence="11" type="primary">atpB</name>
    <name evidence="13" type="ORF">JK636_21295</name>
</gene>
<reference evidence="13 14" key="1">
    <citation type="submission" date="2021-01" db="EMBL/GenBank/DDBJ databases">
        <title>Genome public.</title>
        <authorList>
            <person name="Liu C."/>
            <person name="Sun Q."/>
        </authorList>
    </citation>
    <scope>NUCLEOTIDE SEQUENCE [LARGE SCALE GENOMIC DNA]</scope>
    <source>
        <strain evidence="13 14">YIM B02515</strain>
    </source>
</reference>
<dbReference type="Proteomes" id="UP000632377">
    <property type="component" value="Unassembled WGS sequence"/>
</dbReference>
<keyword evidence="8 11" id="KW-0406">Ion transport</keyword>
<dbReference type="EMBL" id="JAESWC010000018">
    <property type="protein sequence ID" value="MBL4938251.1"/>
    <property type="molecule type" value="Genomic_DNA"/>
</dbReference>
<proteinExistence type="inferred from homology"/>
<keyword evidence="14" id="KW-1185">Reference proteome</keyword>
<dbReference type="NCBIfam" id="NF004484">
    <property type="entry name" value="PRK05815.3-2"/>
    <property type="match status" value="1"/>
</dbReference>
<dbReference type="PANTHER" id="PTHR42823">
    <property type="entry name" value="ATP SYNTHASE SUBUNIT A, CHLOROPLASTIC"/>
    <property type="match status" value="1"/>
</dbReference>
<comment type="subcellular location">
    <subcellularLocation>
        <location evidence="11 12">Cell membrane</location>
        <topology evidence="11 12">Multi-pass membrane protein</topology>
    </subcellularLocation>
    <subcellularLocation>
        <location evidence="1">Membrane</location>
        <topology evidence="1">Multi-pass membrane protein</topology>
    </subcellularLocation>
</comment>
<evidence type="ECO:0000256" key="2">
    <source>
        <dbReference type="ARBA" id="ARBA00006810"/>
    </source>
</evidence>
<evidence type="ECO:0000256" key="9">
    <source>
        <dbReference type="ARBA" id="ARBA00023136"/>
    </source>
</evidence>
<dbReference type="InterPro" id="IPR045082">
    <property type="entry name" value="ATP_syn_F0_a_bact/chloroplast"/>
</dbReference>
<evidence type="ECO:0000256" key="10">
    <source>
        <dbReference type="ARBA" id="ARBA00023310"/>
    </source>
</evidence>
<dbReference type="InterPro" id="IPR035908">
    <property type="entry name" value="F0_ATP_A_sf"/>
</dbReference>
<evidence type="ECO:0000256" key="6">
    <source>
        <dbReference type="ARBA" id="ARBA00022781"/>
    </source>
</evidence>
<feature type="transmembrane region" description="Helical" evidence="11">
    <location>
        <begin position="23"/>
        <end position="41"/>
    </location>
</feature>
<evidence type="ECO:0000256" key="7">
    <source>
        <dbReference type="ARBA" id="ARBA00022989"/>
    </source>
</evidence>
<comment type="function">
    <text evidence="11 12">Key component of the proton channel; it plays a direct role in the translocation of protons across the membrane.</text>
</comment>
<dbReference type="Gene3D" id="1.20.120.220">
    <property type="entry name" value="ATP synthase, F0 complex, subunit A"/>
    <property type="match status" value="1"/>
</dbReference>
<keyword evidence="10 11" id="KW-0066">ATP synthesis</keyword>
<feature type="transmembrane region" description="Helical" evidence="11">
    <location>
        <begin position="77"/>
        <end position="99"/>
    </location>
</feature>
<dbReference type="CDD" id="cd00310">
    <property type="entry name" value="ATP-synt_Fo_a_6"/>
    <property type="match status" value="1"/>
</dbReference>
<dbReference type="HAMAP" id="MF_01393">
    <property type="entry name" value="ATP_synth_a_bact"/>
    <property type="match status" value="1"/>
</dbReference>
<evidence type="ECO:0000256" key="8">
    <source>
        <dbReference type="ARBA" id="ARBA00023065"/>
    </source>
</evidence>
<evidence type="ECO:0000256" key="11">
    <source>
        <dbReference type="HAMAP-Rule" id="MF_01393"/>
    </source>
</evidence>
<keyword evidence="7 11" id="KW-1133">Transmembrane helix</keyword>
<name>A0ABS1TFV8_9CLOT</name>
<protein>
    <recommendedName>
        <fullName evidence="11 12">ATP synthase subunit a</fullName>
    </recommendedName>
    <alternativeName>
        <fullName evidence="11">ATP synthase F0 sector subunit a</fullName>
    </alternativeName>
    <alternativeName>
        <fullName evidence="11">F-ATPase subunit 6</fullName>
    </alternativeName>
</protein>
<evidence type="ECO:0000256" key="3">
    <source>
        <dbReference type="ARBA" id="ARBA00022448"/>
    </source>
</evidence>
<comment type="caution">
    <text evidence="13">The sequence shown here is derived from an EMBL/GenBank/DDBJ whole genome shotgun (WGS) entry which is preliminary data.</text>
</comment>
<feature type="transmembrane region" description="Helical" evidence="11">
    <location>
        <begin position="105"/>
        <end position="125"/>
    </location>
</feature>